<evidence type="ECO:0000313" key="1">
    <source>
        <dbReference type="EMBL" id="KAK5637259.1"/>
    </source>
</evidence>
<reference evidence="1 2" key="1">
    <citation type="submission" date="2023-10" db="EMBL/GenBank/DDBJ databases">
        <title>Draft genome sequence of Xylaria bambusicola isolate GMP-LS, the root and basal stem rot pathogen of sugarcane in Indonesia.</title>
        <authorList>
            <person name="Selvaraj P."/>
            <person name="Muralishankar V."/>
            <person name="Muruganantham S."/>
            <person name="Sp S."/>
            <person name="Haryani S."/>
            <person name="Lau K.J.X."/>
            <person name="Naqvi N.I."/>
        </authorList>
    </citation>
    <scope>NUCLEOTIDE SEQUENCE [LARGE SCALE GENOMIC DNA]</scope>
    <source>
        <strain evidence="1">GMP-LS</strain>
    </source>
</reference>
<evidence type="ECO:0000313" key="2">
    <source>
        <dbReference type="Proteomes" id="UP001305414"/>
    </source>
</evidence>
<name>A0AAN7V4T4_9PEZI</name>
<dbReference type="Proteomes" id="UP001305414">
    <property type="component" value="Unassembled WGS sequence"/>
</dbReference>
<protein>
    <submittedName>
        <fullName evidence="1">Uncharacterized protein</fullName>
    </submittedName>
</protein>
<comment type="caution">
    <text evidence="1">The sequence shown here is derived from an EMBL/GenBank/DDBJ whole genome shotgun (WGS) entry which is preliminary data.</text>
</comment>
<keyword evidence="2" id="KW-1185">Reference proteome</keyword>
<dbReference type="EMBL" id="JAWHQM010000103">
    <property type="protein sequence ID" value="KAK5637259.1"/>
    <property type="molecule type" value="Genomic_DNA"/>
</dbReference>
<proteinExistence type="predicted"/>
<accession>A0AAN7V4T4</accession>
<sequence length="312" mass="36321">MTGVYKAIVQRLWQKDVTRLGKLSTYNVKHAHYEEIDACIEPIEKVVEHLAFSGMYNDAVESQPQHRGAILRLVKLPEGWDILDECLGNISFLRTSDPLPPFNSQRSYHFLHLTFQEFFAAQYFARQRRANNELEYCDFKTKKWAKINPTRFLQQHKYNARYDIVWRFAIGLLDNNEKDNFLATIQQEPFDLLGPTHQRLMMHCLTEVDHQTEYRCHAKETLAQWLLCECDLANRSMLAEESEFPDRSSELALAKGSNKQRVTILRSLMSRNQGSLISDIQHGPRNTVYNAKKGNKGRKLELPSLCNNRTNT</sequence>
<organism evidence="1 2">
    <name type="scientific">Xylaria bambusicola</name>
    <dbReference type="NCBI Taxonomy" id="326684"/>
    <lineage>
        <taxon>Eukaryota</taxon>
        <taxon>Fungi</taxon>
        <taxon>Dikarya</taxon>
        <taxon>Ascomycota</taxon>
        <taxon>Pezizomycotina</taxon>
        <taxon>Sordariomycetes</taxon>
        <taxon>Xylariomycetidae</taxon>
        <taxon>Xylariales</taxon>
        <taxon>Xylariaceae</taxon>
        <taxon>Xylaria</taxon>
    </lineage>
</organism>
<gene>
    <name evidence="1" type="ORF">RRF57_012971</name>
</gene>
<dbReference type="AlphaFoldDB" id="A0AAN7V4T4"/>